<feature type="compositionally biased region" description="Basic residues" evidence="8">
    <location>
        <begin position="564"/>
        <end position="578"/>
    </location>
</feature>
<dbReference type="PANTHER" id="PTHR24345">
    <property type="entry name" value="SERINE/THREONINE-PROTEIN KINASE PLK"/>
    <property type="match status" value="1"/>
</dbReference>
<proteinExistence type="predicted"/>
<dbReference type="SMART" id="SM00220">
    <property type="entry name" value="S_TKc"/>
    <property type="match status" value="1"/>
</dbReference>
<evidence type="ECO:0000256" key="6">
    <source>
        <dbReference type="ARBA" id="ARBA00022840"/>
    </source>
</evidence>
<feature type="compositionally biased region" description="Basic residues" evidence="8">
    <location>
        <begin position="487"/>
        <end position="496"/>
    </location>
</feature>
<dbReference type="Pfam" id="PF00069">
    <property type="entry name" value="Pkinase"/>
    <property type="match status" value="1"/>
</dbReference>
<dbReference type="EMBL" id="CAMPGE010013189">
    <property type="protein sequence ID" value="CAI2371933.1"/>
    <property type="molecule type" value="Genomic_DNA"/>
</dbReference>
<keyword evidence="2" id="KW-0723">Serine/threonine-protein kinase</keyword>
<comment type="caution">
    <text evidence="10">The sequence shown here is derived from an EMBL/GenBank/DDBJ whole genome shotgun (WGS) entry which is preliminary data.</text>
</comment>
<feature type="binding site" evidence="7">
    <location>
        <position position="207"/>
    </location>
    <ligand>
        <name>ATP</name>
        <dbReference type="ChEBI" id="CHEBI:30616"/>
    </ligand>
</feature>
<evidence type="ECO:0000256" key="1">
    <source>
        <dbReference type="ARBA" id="ARBA00011245"/>
    </source>
</evidence>
<feature type="region of interest" description="Disordered" evidence="8">
    <location>
        <begin position="562"/>
        <end position="604"/>
    </location>
</feature>
<dbReference type="PANTHER" id="PTHR24345:SF91">
    <property type="entry name" value="SERINE_THREONINE-PROTEIN KINASE PLK4"/>
    <property type="match status" value="1"/>
</dbReference>
<keyword evidence="11" id="KW-1185">Reference proteome</keyword>
<dbReference type="Gene3D" id="1.10.510.10">
    <property type="entry name" value="Transferase(Phosphotransferase) domain 1"/>
    <property type="match status" value="1"/>
</dbReference>
<dbReference type="AlphaFoldDB" id="A0AAD1UM05"/>
<feature type="region of interest" description="Disordered" evidence="8">
    <location>
        <begin position="478"/>
        <end position="501"/>
    </location>
</feature>
<keyword evidence="3" id="KW-0808">Transferase</keyword>
<evidence type="ECO:0000259" key="9">
    <source>
        <dbReference type="PROSITE" id="PS50011"/>
    </source>
</evidence>
<dbReference type="GO" id="GO:0004674">
    <property type="term" value="F:protein serine/threonine kinase activity"/>
    <property type="evidence" value="ECO:0007669"/>
    <property type="project" value="UniProtKB-KW"/>
</dbReference>
<gene>
    <name evidence="10" type="ORF">ECRASSUSDP1_LOCUS13259</name>
</gene>
<organism evidence="10 11">
    <name type="scientific">Euplotes crassus</name>
    <dbReference type="NCBI Taxonomy" id="5936"/>
    <lineage>
        <taxon>Eukaryota</taxon>
        <taxon>Sar</taxon>
        <taxon>Alveolata</taxon>
        <taxon>Ciliophora</taxon>
        <taxon>Intramacronucleata</taxon>
        <taxon>Spirotrichea</taxon>
        <taxon>Hypotrichia</taxon>
        <taxon>Euplotida</taxon>
        <taxon>Euplotidae</taxon>
        <taxon>Moneuplotes</taxon>
    </lineage>
</organism>
<keyword evidence="4 7" id="KW-0547">Nucleotide-binding</keyword>
<reference evidence="10" key="1">
    <citation type="submission" date="2023-07" db="EMBL/GenBank/DDBJ databases">
        <authorList>
            <consortium name="AG Swart"/>
            <person name="Singh M."/>
            <person name="Singh A."/>
            <person name="Seah K."/>
            <person name="Emmerich C."/>
        </authorList>
    </citation>
    <scope>NUCLEOTIDE SEQUENCE</scope>
    <source>
        <strain evidence="10">DP1</strain>
    </source>
</reference>
<evidence type="ECO:0000256" key="2">
    <source>
        <dbReference type="ARBA" id="ARBA00022527"/>
    </source>
</evidence>
<name>A0AAD1UM05_EUPCR</name>
<dbReference type="Proteomes" id="UP001295684">
    <property type="component" value="Unassembled WGS sequence"/>
</dbReference>
<dbReference type="PROSITE" id="PS50011">
    <property type="entry name" value="PROTEIN_KINASE_DOM"/>
    <property type="match status" value="1"/>
</dbReference>
<sequence length="928" mass="106964">MLRVIKPKDINNRKISFRAYLEPFCRRESKQDCILTLWVGIKDVDLMISSFEKESPKKIISSKLALPNRSESSISSDEDCLISPCARGYVQYGESRNIYIVENTNKRVNWTNADIIPDHDTIAELVKEKLHIKEEFVLYDKNGCEIFKDDYNHLRHNECIYVCPISKDFNYFCLLDMYTKSCKLGSGGFGNVYKLKHKLNKEIVAAKFVRVSEYLHKADTIQQILKEAQYLMTLDHENILKLQTAFLINQEIAIITEYIPGGELGKYLEKQDEPMTEIQACAVMHELVKAMVYVHSKKILHRDLKLENILLQDPKNPCSVKIIDFGLASLCSNNEYGMSGTLLYSPPELLSGKSKKSSNKADVWSLGIILYILLTKKFPFEGTTDAKTKHCICNQKLKFPKDLKISSELEDLIINMLEKDPRKRFNINQVGLHSWLEMNKEKIKKRNLFKPKNNFLKPKGLMPTGELQSGVSKNLGHLMSPLDPYKRSSRASRKRLVKETKPGISKTGFKLMCSPASKNLNPVSPKNKNADILKNVDIKVPFSDAKMDRQNGIQIMLSSLSSIKHSKKKNTKKKRAKRRDFSNKRTRKHGSEQRANRPKPAKKELYTEAKIRNLLVAEQLPTTIYYQTWLKQYIQRHHEEDLNLNICFEEMRRKISKSNERAIMFSPDQSRMRKPMSNTRITEFVDSFHTTKKIAPQIVTPTPPYRRGSMLTNFKQSNLSPPDIIRNSSPAESTSNQTKQEGIARNIRKDKRLFKKLRDVDSSHLKSPMQLVNITPNKSSMKGNLSEFRNLHLLKRNFLSSNTLEKVLLKNPRFNQSGIANSPNYVRANRQRLLSNTACKPGQDLEISCGRGNKYLQNGLKKESNIFNFTGSEKSSWRPNLNSRRGLRADVSRRRKPSKIANLRMLVKQNTKYLDDEYLNDINERIDS</sequence>
<dbReference type="FunFam" id="1.10.510.10:FF:000571">
    <property type="entry name" value="Maternal embryonic leucine zipper kinase"/>
    <property type="match status" value="1"/>
</dbReference>
<feature type="compositionally biased region" description="Polar residues" evidence="8">
    <location>
        <begin position="715"/>
        <end position="740"/>
    </location>
</feature>
<dbReference type="SUPFAM" id="SSF56112">
    <property type="entry name" value="Protein kinase-like (PK-like)"/>
    <property type="match status" value="1"/>
</dbReference>
<feature type="domain" description="Protein kinase" evidence="9">
    <location>
        <begin position="178"/>
        <end position="436"/>
    </location>
</feature>
<dbReference type="GO" id="GO:0005634">
    <property type="term" value="C:nucleus"/>
    <property type="evidence" value="ECO:0007669"/>
    <property type="project" value="TreeGrafter"/>
</dbReference>
<evidence type="ECO:0000313" key="11">
    <source>
        <dbReference type="Proteomes" id="UP001295684"/>
    </source>
</evidence>
<evidence type="ECO:0000313" key="10">
    <source>
        <dbReference type="EMBL" id="CAI2371933.1"/>
    </source>
</evidence>
<dbReference type="InterPro" id="IPR000719">
    <property type="entry name" value="Prot_kinase_dom"/>
</dbReference>
<feature type="region of interest" description="Disordered" evidence="8">
    <location>
        <begin position="715"/>
        <end position="749"/>
    </location>
</feature>
<dbReference type="GO" id="GO:0005524">
    <property type="term" value="F:ATP binding"/>
    <property type="evidence" value="ECO:0007669"/>
    <property type="project" value="UniProtKB-UniRule"/>
</dbReference>
<keyword evidence="6 7" id="KW-0067">ATP-binding</keyword>
<dbReference type="PROSITE" id="PS00108">
    <property type="entry name" value="PROTEIN_KINASE_ST"/>
    <property type="match status" value="1"/>
</dbReference>
<dbReference type="PROSITE" id="PS00107">
    <property type="entry name" value="PROTEIN_KINASE_ATP"/>
    <property type="match status" value="1"/>
</dbReference>
<keyword evidence="5" id="KW-0418">Kinase</keyword>
<evidence type="ECO:0000256" key="3">
    <source>
        <dbReference type="ARBA" id="ARBA00022679"/>
    </source>
</evidence>
<evidence type="ECO:0000256" key="8">
    <source>
        <dbReference type="SAM" id="MobiDB-lite"/>
    </source>
</evidence>
<feature type="compositionally biased region" description="Basic and acidic residues" evidence="8">
    <location>
        <begin position="579"/>
        <end position="604"/>
    </location>
</feature>
<dbReference type="InterPro" id="IPR011009">
    <property type="entry name" value="Kinase-like_dom_sf"/>
</dbReference>
<dbReference type="InterPro" id="IPR017441">
    <property type="entry name" value="Protein_kinase_ATP_BS"/>
</dbReference>
<dbReference type="InterPro" id="IPR008271">
    <property type="entry name" value="Ser/Thr_kinase_AS"/>
</dbReference>
<protein>
    <recommendedName>
        <fullName evidence="9">Protein kinase domain-containing protein</fullName>
    </recommendedName>
</protein>
<accession>A0AAD1UM05</accession>
<evidence type="ECO:0000256" key="4">
    <source>
        <dbReference type="ARBA" id="ARBA00022741"/>
    </source>
</evidence>
<comment type="subunit">
    <text evidence="1">Monomer.</text>
</comment>
<evidence type="ECO:0000256" key="5">
    <source>
        <dbReference type="ARBA" id="ARBA00022777"/>
    </source>
</evidence>
<evidence type="ECO:0000256" key="7">
    <source>
        <dbReference type="PROSITE-ProRule" id="PRU10141"/>
    </source>
</evidence>